<organism evidence="3 4">
    <name type="scientific">Gilvimarinus algae</name>
    <dbReference type="NCBI Taxonomy" id="3058037"/>
    <lineage>
        <taxon>Bacteria</taxon>
        <taxon>Pseudomonadati</taxon>
        <taxon>Pseudomonadota</taxon>
        <taxon>Gammaproteobacteria</taxon>
        <taxon>Cellvibrionales</taxon>
        <taxon>Cellvibrionaceae</taxon>
        <taxon>Gilvimarinus</taxon>
    </lineage>
</organism>
<dbReference type="EMBL" id="JAULRT010000035">
    <property type="protein sequence ID" value="MDO3381518.1"/>
    <property type="molecule type" value="Genomic_DNA"/>
</dbReference>
<evidence type="ECO:0000256" key="2">
    <source>
        <dbReference type="ARBA" id="ARBA00022649"/>
    </source>
</evidence>
<name>A0ABT8TDS3_9GAMM</name>
<dbReference type="Proteomes" id="UP001168380">
    <property type="component" value="Unassembled WGS sequence"/>
</dbReference>
<accession>A0ABT8TDS3</accession>
<comment type="similarity">
    <text evidence="1">Belongs to the RelE toxin family.</text>
</comment>
<evidence type="ECO:0000256" key="1">
    <source>
        <dbReference type="ARBA" id="ARBA00006226"/>
    </source>
</evidence>
<dbReference type="InterPro" id="IPR007712">
    <property type="entry name" value="RelE/ParE_toxin"/>
</dbReference>
<dbReference type="RefSeq" id="WP_302711651.1">
    <property type="nucleotide sequence ID" value="NZ_JAULRT010000035.1"/>
</dbReference>
<dbReference type="Gene3D" id="3.30.2310.20">
    <property type="entry name" value="RelE-like"/>
    <property type="match status" value="1"/>
</dbReference>
<reference evidence="3" key="1">
    <citation type="submission" date="2023-07" db="EMBL/GenBank/DDBJ databases">
        <title>Gilvimarinus algae sp. nov., isolated from the surface of Kelp.</title>
        <authorList>
            <person name="Sun Y.Y."/>
            <person name="Gong Y."/>
            <person name="Du Z.J."/>
        </authorList>
    </citation>
    <scope>NUCLEOTIDE SEQUENCE</scope>
    <source>
        <strain evidence="3">SDUM040014</strain>
    </source>
</reference>
<dbReference type="InterPro" id="IPR035093">
    <property type="entry name" value="RelE/ParE_toxin_dom_sf"/>
</dbReference>
<keyword evidence="4" id="KW-1185">Reference proteome</keyword>
<dbReference type="InterPro" id="IPR051803">
    <property type="entry name" value="TA_system_RelE-like_toxin"/>
</dbReference>
<proteinExistence type="inferred from homology"/>
<evidence type="ECO:0000313" key="4">
    <source>
        <dbReference type="Proteomes" id="UP001168380"/>
    </source>
</evidence>
<sequence length="101" mass="11336">MRLKWTDLAAQDLEQIKWHIAEESDPALAIEVVLSIINTAELILSQHPRAGRQGRVRNTRELVIDGLPFVVVYREAGGGVEVLRTLHSSQQWPGNKGRELS</sequence>
<dbReference type="PANTHER" id="PTHR33755">
    <property type="entry name" value="TOXIN PARE1-RELATED"/>
    <property type="match status" value="1"/>
</dbReference>
<protein>
    <submittedName>
        <fullName evidence="3">Type II toxin-antitoxin system RelE/ParE family toxin</fullName>
    </submittedName>
</protein>
<evidence type="ECO:0000313" key="3">
    <source>
        <dbReference type="EMBL" id="MDO3381518.1"/>
    </source>
</evidence>
<dbReference type="Pfam" id="PF05016">
    <property type="entry name" value="ParE_toxin"/>
    <property type="match status" value="1"/>
</dbReference>
<keyword evidence="2" id="KW-1277">Toxin-antitoxin system</keyword>
<comment type="caution">
    <text evidence="3">The sequence shown here is derived from an EMBL/GenBank/DDBJ whole genome shotgun (WGS) entry which is preliminary data.</text>
</comment>
<dbReference type="PANTHER" id="PTHR33755:SF6">
    <property type="entry name" value="PLASMID STABILIZATION SYSTEM PROTEIN"/>
    <property type="match status" value="1"/>
</dbReference>
<gene>
    <name evidence="3" type="ORF">QWI16_04985</name>
</gene>